<feature type="region of interest" description="Disordered" evidence="1">
    <location>
        <begin position="34"/>
        <end position="57"/>
    </location>
</feature>
<protein>
    <submittedName>
        <fullName evidence="2">Uncharacterized protein</fullName>
    </submittedName>
</protein>
<gene>
    <name evidence="2" type="ORF">AVEN_186200_1</name>
</gene>
<comment type="caution">
    <text evidence="2">The sequence shown here is derived from an EMBL/GenBank/DDBJ whole genome shotgun (WGS) entry which is preliminary data.</text>
</comment>
<evidence type="ECO:0000313" key="3">
    <source>
        <dbReference type="Proteomes" id="UP000499080"/>
    </source>
</evidence>
<evidence type="ECO:0000256" key="1">
    <source>
        <dbReference type="SAM" id="MobiDB-lite"/>
    </source>
</evidence>
<evidence type="ECO:0000313" key="2">
    <source>
        <dbReference type="EMBL" id="GBO42283.1"/>
    </source>
</evidence>
<name>A0A4Y2WY19_ARAVE</name>
<feature type="non-terminal residue" evidence="2">
    <location>
        <position position="1"/>
    </location>
</feature>
<dbReference type="AlphaFoldDB" id="A0A4Y2WY19"/>
<dbReference type="Proteomes" id="UP000499080">
    <property type="component" value="Unassembled WGS sequence"/>
</dbReference>
<reference evidence="2 3" key="1">
    <citation type="journal article" date="2019" name="Sci. Rep.">
        <title>Orb-weaving spider Araneus ventricosus genome elucidates the spidroin gene catalogue.</title>
        <authorList>
            <person name="Kono N."/>
            <person name="Nakamura H."/>
            <person name="Ohtoshi R."/>
            <person name="Moran D.A.P."/>
            <person name="Shinohara A."/>
            <person name="Yoshida Y."/>
            <person name="Fujiwara M."/>
            <person name="Mori M."/>
            <person name="Tomita M."/>
            <person name="Arakawa K."/>
        </authorList>
    </citation>
    <scope>NUCLEOTIDE SEQUENCE [LARGE SCALE GENOMIC DNA]</scope>
</reference>
<accession>A0A4Y2WY19</accession>
<sequence>AFVTHCEQFYVVVLWIGDSKVNSDSDKEAVNMGCGHQQMRHSAQQTLGETDDINADS</sequence>
<proteinExistence type="predicted"/>
<dbReference type="EMBL" id="BGPR01068305">
    <property type="protein sequence ID" value="GBO42283.1"/>
    <property type="molecule type" value="Genomic_DNA"/>
</dbReference>
<keyword evidence="3" id="KW-1185">Reference proteome</keyword>
<organism evidence="2 3">
    <name type="scientific">Araneus ventricosus</name>
    <name type="common">Orbweaver spider</name>
    <name type="synonym">Epeira ventricosa</name>
    <dbReference type="NCBI Taxonomy" id="182803"/>
    <lineage>
        <taxon>Eukaryota</taxon>
        <taxon>Metazoa</taxon>
        <taxon>Ecdysozoa</taxon>
        <taxon>Arthropoda</taxon>
        <taxon>Chelicerata</taxon>
        <taxon>Arachnida</taxon>
        <taxon>Araneae</taxon>
        <taxon>Araneomorphae</taxon>
        <taxon>Entelegynae</taxon>
        <taxon>Araneoidea</taxon>
        <taxon>Araneidae</taxon>
        <taxon>Araneus</taxon>
    </lineage>
</organism>